<proteinExistence type="inferred from homology"/>
<keyword evidence="1" id="KW-0694">RNA-binding</keyword>
<sequence length="226" mass="24560">MAAAAPPRRRLGPPSLRRAASNGPLGDAAADRALPVAIDGDPSKETALDSDHWTFWGRGQRPPERGSKNAWASEPLHKIRTAEAFFRLHGALEKPSTLGNGATYQLFRNDVEPTWEDPSNANGGEWSIPLERSADLDDQWKRLCLAAIGGQLTPSAEDADLDEVCGCSLSLKKGGSLRLGVWTKHRTDEVSQRAVAENIRRVLSLQKEVALTYAPHDSKGDALYTS</sequence>
<protein>
    <recommendedName>
        <fullName evidence="6">Eukaryotic translation initiation factor 4E</fullName>
    </recommendedName>
</protein>
<name>A0A7S3ZPZ8_9STRA</name>
<dbReference type="InterPro" id="IPR023398">
    <property type="entry name" value="TIF_eIF4e-like"/>
</dbReference>
<evidence type="ECO:0008006" key="6">
    <source>
        <dbReference type="Google" id="ProtNLM"/>
    </source>
</evidence>
<evidence type="ECO:0000256" key="2">
    <source>
        <dbReference type="SAM" id="MobiDB-lite"/>
    </source>
</evidence>
<keyword evidence="1" id="KW-0396">Initiation factor</keyword>
<keyword evidence="1" id="KW-0648">Protein biosynthesis</keyword>
<gene>
    <name evidence="3" type="ORF">PCAL00307_LOCUS5636</name>
    <name evidence="4" type="ORF">PECAL_5P00160</name>
</gene>
<dbReference type="PANTHER" id="PTHR11960">
    <property type="entry name" value="EUKARYOTIC TRANSLATION INITIATION FACTOR 4E RELATED"/>
    <property type="match status" value="1"/>
</dbReference>
<reference evidence="4" key="2">
    <citation type="submission" date="2021-11" db="EMBL/GenBank/DDBJ databases">
        <authorList>
            <consortium name="Genoscope - CEA"/>
            <person name="William W."/>
        </authorList>
    </citation>
    <scope>NUCLEOTIDE SEQUENCE</scope>
</reference>
<feature type="region of interest" description="Disordered" evidence="2">
    <location>
        <begin position="1"/>
        <end position="73"/>
    </location>
</feature>
<dbReference type="EMBL" id="CAKKNE010000005">
    <property type="protein sequence ID" value="CAH0375497.1"/>
    <property type="molecule type" value="Genomic_DNA"/>
</dbReference>
<dbReference type="Proteomes" id="UP000789595">
    <property type="component" value="Unassembled WGS sequence"/>
</dbReference>
<dbReference type="GO" id="GO:0000340">
    <property type="term" value="F:RNA 7-methylguanosine cap binding"/>
    <property type="evidence" value="ECO:0007669"/>
    <property type="project" value="TreeGrafter"/>
</dbReference>
<dbReference type="Gene3D" id="3.30.760.10">
    <property type="entry name" value="RNA Cap, Translation Initiation Factor Eif4e"/>
    <property type="match status" value="1"/>
</dbReference>
<dbReference type="SUPFAM" id="SSF55418">
    <property type="entry name" value="eIF4e-like"/>
    <property type="match status" value="1"/>
</dbReference>
<evidence type="ECO:0000313" key="5">
    <source>
        <dbReference type="Proteomes" id="UP000789595"/>
    </source>
</evidence>
<keyword evidence="5" id="KW-1185">Reference proteome</keyword>
<reference evidence="3" key="1">
    <citation type="submission" date="2021-01" db="EMBL/GenBank/DDBJ databases">
        <authorList>
            <person name="Corre E."/>
            <person name="Pelletier E."/>
            <person name="Niang G."/>
            <person name="Scheremetjew M."/>
            <person name="Finn R."/>
            <person name="Kale V."/>
            <person name="Holt S."/>
            <person name="Cochrane G."/>
            <person name="Meng A."/>
            <person name="Brown T."/>
            <person name="Cohen L."/>
        </authorList>
    </citation>
    <scope>NUCLEOTIDE SEQUENCE</scope>
    <source>
        <strain evidence="3">CCMP1756</strain>
    </source>
</reference>
<dbReference type="GO" id="GO:0016281">
    <property type="term" value="C:eukaryotic translation initiation factor 4F complex"/>
    <property type="evidence" value="ECO:0007669"/>
    <property type="project" value="TreeGrafter"/>
</dbReference>
<dbReference type="OrthoDB" id="590761at2759"/>
<dbReference type="Pfam" id="PF01652">
    <property type="entry name" value="IF4E"/>
    <property type="match status" value="1"/>
</dbReference>
<dbReference type="AlphaFoldDB" id="A0A7S3ZPZ8"/>
<dbReference type="EMBL" id="HBIW01006743">
    <property type="protein sequence ID" value="CAE0690201.1"/>
    <property type="molecule type" value="Transcribed_RNA"/>
</dbReference>
<evidence type="ECO:0000256" key="1">
    <source>
        <dbReference type="RuleBase" id="RU004374"/>
    </source>
</evidence>
<feature type="compositionally biased region" description="Basic and acidic residues" evidence="2">
    <location>
        <begin position="41"/>
        <end position="52"/>
    </location>
</feature>
<dbReference type="InterPro" id="IPR001040">
    <property type="entry name" value="TIF_eIF_4E"/>
</dbReference>
<evidence type="ECO:0000313" key="3">
    <source>
        <dbReference type="EMBL" id="CAE0690201.1"/>
    </source>
</evidence>
<organism evidence="3">
    <name type="scientific">Pelagomonas calceolata</name>
    <dbReference type="NCBI Taxonomy" id="35677"/>
    <lineage>
        <taxon>Eukaryota</taxon>
        <taxon>Sar</taxon>
        <taxon>Stramenopiles</taxon>
        <taxon>Ochrophyta</taxon>
        <taxon>Pelagophyceae</taxon>
        <taxon>Pelagomonadales</taxon>
        <taxon>Pelagomonadaceae</taxon>
        <taxon>Pelagomonas</taxon>
    </lineage>
</organism>
<evidence type="ECO:0000313" key="4">
    <source>
        <dbReference type="EMBL" id="CAH0375497.1"/>
    </source>
</evidence>
<feature type="compositionally biased region" description="Low complexity" evidence="2">
    <location>
        <begin position="1"/>
        <end position="20"/>
    </location>
</feature>
<comment type="similarity">
    <text evidence="1">Belongs to the eukaryotic initiation factor 4E family.</text>
</comment>
<accession>A0A7S3ZPZ8</accession>
<dbReference type="GO" id="GO:0003743">
    <property type="term" value="F:translation initiation factor activity"/>
    <property type="evidence" value="ECO:0007669"/>
    <property type="project" value="UniProtKB-KW"/>
</dbReference>